<accession>A0A2M7E8R8</accession>
<dbReference type="Proteomes" id="UP000228886">
    <property type="component" value="Unassembled WGS sequence"/>
</dbReference>
<reference evidence="2" key="1">
    <citation type="submission" date="2017-09" db="EMBL/GenBank/DDBJ databases">
        <title>Depth-based differentiation of microbial function through sediment-hosted aquifers and enrichment of novel symbionts in the deep terrestrial subsurface.</title>
        <authorList>
            <person name="Probst A.J."/>
            <person name="Ladd B."/>
            <person name="Jarett J.K."/>
            <person name="Geller-Mcgrath D.E."/>
            <person name="Sieber C.M.K."/>
            <person name="Emerson J.B."/>
            <person name="Anantharaman K."/>
            <person name="Thomas B.C."/>
            <person name="Malmstrom R."/>
            <person name="Stieglmeier M."/>
            <person name="Klingl A."/>
            <person name="Woyke T."/>
            <person name="Ryan C.M."/>
            <person name="Banfield J.F."/>
        </authorList>
    </citation>
    <scope>NUCLEOTIDE SEQUENCE [LARGE SCALE GENOMIC DNA]</scope>
</reference>
<protein>
    <submittedName>
        <fullName evidence="1">DUF1844 domain-containing protein</fullName>
    </submittedName>
</protein>
<feature type="non-terminal residue" evidence="1">
    <location>
        <position position="61"/>
    </location>
</feature>
<comment type="caution">
    <text evidence="1">The sequence shown here is derived from an EMBL/GenBank/DDBJ whole genome shotgun (WGS) entry which is preliminary data.</text>
</comment>
<evidence type="ECO:0000313" key="2">
    <source>
        <dbReference type="Proteomes" id="UP000228886"/>
    </source>
</evidence>
<dbReference type="Pfam" id="PF08899">
    <property type="entry name" value="DUF1844"/>
    <property type="match status" value="1"/>
</dbReference>
<organism evidence="1 2">
    <name type="scientific">bacterium (Candidatus Ratteibacteria) CG01_land_8_20_14_3_00_40_19</name>
    <dbReference type="NCBI Taxonomy" id="2014290"/>
    <lineage>
        <taxon>Bacteria</taxon>
        <taxon>Candidatus Ratteibacteria</taxon>
    </lineage>
</organism>
<proteinExistence type="predicted"/>
<dbReference type="AlphaFoldDB" id="A0A2M7E8R8"/>
<dbReference type="EMBL" id="PETL01000188">
    <property type="protein sequence ID" value="PIV64119.1"/>
    <property type="molecule type" value="Genomic_DNA"/>
</dbReference>
<gene>
    <name evidence="1" type="ORF">COS11_03830</name>
</gene>
<evidence type="ECO:0000313" key="1">
    <source>
        <dbReference type="EMBL" id="PIV64119.1"/>
    </source>
</evidence>
<name>A0A2M7E8R8_9BACT</name>
<sequence>MQHLGKFINPVTGKIEKSLEAAKATIDLLAMFKEKTKNNLTRREEETLNNSLANLQLNYAD</sequence>
<dbReference type="InterPro" id="IPR014995">
    <property type="entry name" value="DUF1844"/>
</dbReference>